<dbReference type="InterPro" id="IPR018875">
    <property type="entry name" value="Antirepressor_Ant_N"/>
</dbReference>
<evidence type="ECO:0000313" key="3">
    <source>
        <dbReference type="EMBL" id="AZQ77640.1"/>
    </source>
</evidence>
<dbReference type="OrthoDB" id="9812611at2"/>
<name>A0A3S9PZ28_9ACTO</name>
<dbReference type="RefSeq" id="WP_126704443.1">
    <property type="nucleotide sequence ID" value="NZ_CP034593.1"/>
</dbReference>
<protein>
    <submittedName>
        <fullName evidence="3">Phage antirepressor</fullName>
    </submittedName>
</protein>
<keyword evidence="4" id="KW-1185">Reference proteome</keyword>
<dbReference type="Pfam" id="PF10547">
    <property type="entry name" value="P22_AR_N"/>
    <property type="match status" value="1"/>
</dbReference>
<dbReference type="Proteomes" id="UP000280344">
    <property type="component" value="Chromosome"/>
</dbReference>
<dbReference type="AlphaFoldDB" id="A0A3S9PZ28"/>
<dbReference type="KEGG" id="flh:EJ997_10125"/>
<accession>A0A3S9PZ28</accession>
<organism evidence="3 4">
    <name type="scientific">Flaviflexus ciconiae</name>
    <dbReference type="NCBI Taxonomy" id="2496867"/>
    <lineage>
        <taxon>Bacteria</taxon>
        <taxon>Bacillati</taxon>
        <taxon>Actinomycetota</taxon>
        <taxon>Actinomycetes</taxon>
        <taxon>Actinomycetales</taxon>
        <taxon>Actinomycetaceae</taxon>
        <taxon>Flaviflexus</taxon>
    </lineage>
</organism>
<feature type="domain" description="Antirepressor protein ant N-terminal" evidence="2">
    <location>
        <begin position="6"/>
        <end position="118"/>
    </location>
</feature>
<sequence>MSHLTAVPFHGTNIHAVKNDDGIHIAVRPVCESLGLDYSGQLQRLKRQPWASVGVMPTQVPGDVQSREVTFVDRRTFTMWLATIQTSRIKNEAARELLEAYQCEAADTLDKYFHEGGVINPRASEHQVNAIIRQAQMKMELCQAAKGLIHADHLEARARIVLAEGLGEKPVLDREKRPLYVQAYLEQKNLSTSQLRKVAGTFGKRLKAAYTLRHGKAPGQYPLQIKNGQIKNVNAYTEADRPLMDEIWTDYYAQVAS</sequence>
<feature type="coiled-coil region" evidence="1">
    <location>
        <begin position="84"/>
        <end position="111"/>
    </location>
</feature>
<reference evidence="3 4" key="1">
    <citation type="submission" date="2018-12" db="EMBL/GenBank/DDBJ databases">
        <title>Complete genome sequence of Flaviflexus sp. H23T48.</title>
        <authorList>
            <person name="Bae J.-W."/>
            <person name="Lee J.-Y."/>
        </authorList>
    </citation>
    <scope>NUCLEOTIDE SEQUENCE [LARGE SCALE GENOMIC DNA]</scope>
    <source>
        <strain evidence="3 4">H23T48</strain>
    </source>
</reference>
<evidence type="ECO:0000256" key="1">
    <source>
        <dbReference type="SAM" id="Coils"/>
    </source>
</evidence>
<gene>
    <name evidence="3" type="ORF">EJ997_10125</name>
</gene>
<evidence type="ECO:0000313" key="4">
    <source>
        <dbReference type="Proteomes" id="UP000280344"/>
    </source>
</evidence>
<evidence type="ECO:0000259" key="2">
    <source>
        <dbReference type="Pfam" id="PF10547"/>
    </source>
</evidence>
<proteinExistence type="predicted"/>
<keyword evidence="1" id="KW-0175">Coiled coil</keyword>
<dbReference type="EMBL" id="CP034593">
    <property type="protein sequence ID" value="AZQ77640.1"/>
    <property type="molecule type" value="Genomic_DNA"/>
</dbReference>
<dbReference type="PRINTS" id="PR01994">
    <property type="entry name" value="ANTIREPRESSR"/>
</dbReference>